<protein>
    <submittedName>
        <fullName evidence="2">Unnamed protein product</fullName>
    </submittedName>
</protein>
<proteinExistence type="predicted"/>
<comment type="caution">
    <text evidence="2">The sequence shown here is derived from an EMBL/GenBank/DDBJ whole genome shotgun (WGS) entry which is preliminary data.</text>
</comment>
<name>A0A9W6TNE9_9STRA</name>
<evidence type="ECO:0000256" key="1">
    <source>
        <dbReference type="SAM" id="SignalP"/>
    </source>
</evidence>
<evidence type="ECO:0000313" key="3">
    <source>
        <dbReference type="Proteomes" id="UP001165121"/>
    </source>
</evidence>
<dbReference type="AlphaFoldDB" id="A0A9W6TNE9"/>
<reference evidence="2" key="1">
    <citation type="submission" date="2023-04" db="EMBL/GenBank/DDBJ databases">
        <title>Phytophthora fragariaefolia NBRC 109709.</title>
        <authorList>
            <person name="Ichikawa N."/>
            <person name="Sato H."/>
            <person name="Tonouchi N."/>
        </authorList>
    </citation>
    <scope>NUCLEOTIDE SEQUENCE</scope>
    <source>
        <strain evidence="2">NBRC 109709</strain>
    </source>
</reference>
<feature type="signal peptide" evidence="1">
    <location>
        <begin position="1"/>
        <end position="38"/>
    </location>
</feature>
<sequence>MDRARRTRRRQDKPRTPAAMKASVAAAMLLLIQGNVVAGQSCELAASTLSTTCDDACSQYVPCVAYNAAVCPAGATCVAADQCAIQCFSKSVENTESFTFLMEFGSYESSKEQEEKAGSAQVNDVPDETDKYAAAIGWLGEDVVSRAMANCCWLFPSVLAGGSNTNSSVKGKVAKVTFGSDVISAQANVTNVVLHNLDLSTPATLQQIPVVLPSSLQNLSLTNTLLSEFPILVANFTSLQNL</sequence>
<dbReference type="EMBL" id="BSXT01000070">
    <property type="protein sequence ID" value="GMF16642.1"/>
    <property type="molecule type" value="Genomic_DNA"/>
</dbReference>
<organism evidence="2 3">
    <name type="scientific">Phytophthora fragariaefolia</name>
    <dbReference type="NCBI Taxonomy" id="1490495"/>
    <lineage>
        <taxon>Eukaryota</taxon>
        <taxon>Sar</taxon>
        <taxon>Stramenopiles</taxon>
        <taxon>Oomycota</taxon>
        <taxon>Peronosporomycetes</taxon>
        <taxon>Peronosporales</taxon>
        <taxon>Peronosporaceae</taxon>
        <taxon>Phytophthora</taxon>
    </lineage>
</organism>
<feature type="chain" id="PRO_5040948253" evidence="1">
    <location>
        <begin position="39"/>
        <end position="242"/>
    </location>
</feature>
<evidence type="ECO:0000313" key="2">
    <source>
        <dbReference type="EMBL" id="GMF16642.1"/>
    </source>
</evidence>
<dbReference type="Proteomes" id="UP001165121">
    <property type="component" value="Unassembled WGS sequence"/>
</dbReference>
<gene>
    <name evidence="2" type="ORF">Pfra01_000088900</name>
</gene>
<keyword evidence="3" id="KW-1185">Reference proteome</keyword>
<dbReference type="OrthoDB" id="4062651at2759"/>
<accession>A0A9W6TNE9</accession>
<keyword evidence="1" id="KW-0732">Signal</keyword>